<accession>A0ABR1YX25</accession>
<evidence type="ECO:0008006" key="4">
    <source>
        <dbReference type="Google" id="ProtNLM"/>
    </source>
</evidence>
<name>A0ABR1YX25_9PEZI</name>
<evidence type="ECO:0000313" key="2">
    <source>
        <dbReference type="EMBL" id="KAK8240760.1"/>
    </source>
</evidence>
<dbReference type="EMBL" id="JBBWRZ010000003">
    <property type="protein sequence ID" value="KAK8240760.1"/>
    <property type="molecule type" value="Genomic_DNA"/>
</dbReference>
<feature type="compositionally biased region" description="Basic and acidic residues" evidence="1">
    <location>
        <begin position="52"/>
        <end position="63"/>
    </location>
</feature>
<evidence type="ECO:0000313" key="3">
    <source>
        <dbReference type="Proteomes" id="UP001492380"/>
    </source>
</evidence>
<protein>
    <recommendedName>
        <fullName evidence="4">Secreted protein</fullName>
    </recommendedName>
</protein>
<keyword evidence="3" id="KW-1185">Reference proteome</keyword>
<reference evidence="2 3" key="1">
    <citation type="submission" date="2024-04" db="EMBL/GenBank/DDBJ databases">
        <title>Phyllosticta paracitricarpa is synonymous to the EU quarantine fungus P. citricarpa based on phylogenomic analyses.</title>
        <authorList>
            <consortium name="Lawrence Berkeley National Laboratory"/>
            <person name="Van Ingen-Buijs V.A."/>
            <person name="Van Westerhoven A.C."/>
            <person name="Haridas S."/>
            <person name="Skiadas P."/>
            <person name="Martin F."/>
            <person name="Groenewald J.Z."/>
            <person name="Crous P.W."/>
            <person name="Seidl M.F."/>
        </authorList>
    </citation>
    <scope>NUCLEOTIDE SEQUENCE [LARGE SCALE GENOMIC DNA]</scope>
    <source>
        <strain evidence="2 3">CBS 123374</strain>
    </source>
</reference>
<feature type="compositionally biased region" description="Basic residues" evidence="1">
    <location>
        <begin position="64"/>
        <end position="84"/>
    </location>
</feature>
<organism evidence="2 3">
    <name type="scientific">Phyllosticta capitalensis</name>
    <dbReference type="NCBI Taxonomy" id="121624"/>
    <lineage>
        <taxon>Eukaryota</taxon>
        <taxon>Fungi</taxon>
        <taxon>Dikarya</taxon>
        <taxon>Ascomycota</taxon>
        <taxon>Pezizomycotina</taxon>
        <taxon>Dothideomycetes</taxon>
        <taxon>Dothideomycetes incertae sedis</taxon>
        <taxon>Botryosphaeriales</taxon>
        <taxon>Phyllostictaceae</taxon>
        <taxon>Phyllosticta</taxon>
    </lineage>
</organism>
<dbReference type="Proteomes" id="UP001492380">
    <property type="component" value="Unassembled WGS sequence"/>
</dbReference>
<sequence>MFSCSSSLGRFVLLLLPVFCAFLKPKVMMIKITVICIYMCTNAQDRDIQRKEFAIKSTHEPKEKKKKKNQAKPKQPKTARKKKSACPSLRYYGAGEKEVGVVTQQKRVPRQPTDRRRGARGKRGKEECRMSTPPYITR</sequence>
<comment type="caution">
    <text evidence="2">The sequence shown here is derived from an EMBL/GenBank/DDBJ whole genome shotgun (WGS) entry which is preliminary data.</text>
</comment>
<evidence type="ECO:0000256" key="1">
    <source>
        <dbReference type="SAM" id="MobiDB-lite"/>
    </source>
</evidence>
<proteinExistence type="predicted"/>
<gene>
    <name evidence="2" type="ORF">HDK90DRAFT_194793</name>
</gene>
<feature type="region of interest" description="Disordered" evidence="1">
    <location>
        <begin position="52"/>
        <end position="138"/>
    </location>
</feature>